<evidence type="ECO:0000256" key="9">
    <source>
        <dbReference type="ARBA" id="ARBA00023204"/>
    </source>
</evidence>
<dbReference type="InterPro" id="IPR016194">
    <property type="entry name" value="SPOC-like_C_dom_sf"/>
</dbReference>
<evidence type="ECO:0000256" key="5">
    <source>
        <dbReference type="ARBA" id="ARBA00022806"/>
    </source>
</evidence>
<sequence>MPPPRRDLCIVLFDLKASSQRQLYRALLKICSSNYFTGSKNLLHLVFVNCSKTDNRVHSINRKRYKFIKEINREGLPFDLVSIYNKFQLVETEATESSNWKEALRVAIQIIDENDVPNIVSNQILFLTDLTYSSPSDENLMNIAHDLKKHDVFLYIVGPDVQLPKPITNFEEVQKIMEDIASNEANENVKELKTLMNEKAHIIISDVKLGVEYFFNYKNSFGTQPWPVPLTVGTRITFPIETSKLMNADKGLELVPDKEEMRPTMVYVSAENSTKIYNADDVRTGILRHGKFIPISENKMFQSKTERMFDLVFITRIDSIPEYMMKGPNNYTVIEKQGSSQQAFQCLISRLERKKCCVIARRVYNTGTKVTYMALIPNSAKNCLRAVELPYGNEVPFEWMEEKPCKKEEVLEEVTNYLDSITIDSSKCGLNCSMTPNVVNSIGNRVLFNMATDKLINEQLSLDQIDYNVFETGINSSIGLDLRTRWPSRESVPLKKDENEDELIDSDPDEYF</sequence>
<keyword evidence="10" id="KW-0539">Nucleus</keyword>
<dbReference type="SUPFAM" id="SSF100939">
    <property type="entry name" value="SPOC domain-like"/>
    <property type="match status" value="1"/>
</dbReference>
<feature type="region of interest" description="Disordered" evidence="11">
    <location>
        <begin position="490"/>
        <end position="512"/>
    </location>
</feature>
<dbReference type="SUPFAM" id="SSF53300">
    <property type="entry name" value="vWA-like"/>
    <property type="match status" value="1"/>
</dbReference>
<dbReference type="GO" id="GO:0005634">
    <property type="term" value="C:nucleus"/>
    <property type="evidence" value="ECO:0007669"/>
    <property type="project" value="UniProtKB-SubCell"/>
</dbReference>
<evidence type="ECO:0000256" key="4">
    <source>
        <dbReference type="ARBA" id="ARBA00022801"/>
    </source>
</evidence>
<dbReference type="Gene3D" id="3.40.50.410">
    <property type="entry name" value="von Willebrand factor, type A domain"/>
    <property type="match status" value="1"/>
</dbReference>
<protein>
    <recommendedName>
        <fullName evidence="12">Ku domain-containing protein</fullName>
    </recommendedName>
</protein>
<dbReference type="PANTHER" id="PTHR12604:SF4">
    <property type="entry name" value="X-RAY REPAIR CROSS-COMPLEMENTING PROTEIN 5"/>
    <property type="match status" value="1"/>
</dbReference>
<evidence type="ECO:0000256" key="7">
    <source>
        <dbReference type="ARBA" id="ARBA00023125"/>
    </source>
</evidence>
<dbReference type="EMBL" id="JABFTP020000021">
    <property type="protein sequence ID" value="KAL3268286.1"/>
    <property type="molecule type" value="Genomic_DNA"/>
</dbReference>
<dbReference type="GO" id="GO:0005524">
    <property type="term" value="F:ATP binding"/>
    <property type="evidence" value="ECO:0007669"/>
    <property type="project" value="UniProtKB-KW"/>
</dbReference>
<evidence type="ECO:0000313" key="14">
    <source>
        <dbReference type="Proteomes" id="UP001516400"/>
    </source>
</evidence>
<feature type="domain" description="Ku" evidence="12">
    <location>
        <begin position="236"/>
        <end position="409"/>
    </location>
</feature>
<keyword evidence="14" id="KW-1185">Reference proteome</keyword>
<evidence type="ECO:0000256" key="11">
    <source>
        <dbReference type="SAM" id="MobiDB-lite"/>
    </source>
</evidence>
<gene>
    <name evidence="13" type="ORF">HHI36_007407</name>
</gene>
<name>A0ABD2MQB2_9CUCU</name>
<dbReference type="AlphaFoldDB" id="A0ABD2MQB2"/>
<evidence type="ECO:0000256" key="10">
    <source>
        <dbReference type="ARBA" id="ARBA00023242"/>
    </source>
</evidence>
<dbReference type="InterPro" id="IPR006164">
    <property type="entry name" value="DNA_bd_Ku70/Ku80"/>
</dbReference>
<dbReference type="GO" id="GO:0032991">
    <property type="term" value="C:protein-containing complex"/>
    <property type="evidence" value="ECO:0007669"/>
    <property type="project" value="UniProtKB-ARBA"/>
</dbReference>
<dbReference type="PANTHER" id="PTHR12604">
    <property type="entry name" value="KU AUTOANTIGEN DNA HELICASE"/>
    <property type="match status" value="1"/>
</dbReference>
<keyword evidence="8" id="KW-0233">DNA recombination</keyword>
<keyword evidence="9" id="KW-0234">DNA repair</keyword>
<evidence type="ECO:0000259" key="12">
    <source>
        <dbReference type="Pfam" id="PF02735"/>
    </source>
</evidence>
<keyword evidence="7" id="KW-0238">DNA-binding</keyword>
<evidence type="ECO:0000256" key="6">
    <source>
        <dbReference type="ARBA" id="ARBA00022840"/>
    </source>
</evidence>
<keyword evidence="2" id="KW-0547">Nucleotide-binding</keyword>
<comment type="subcellular location">
    <subcellularLocation>
        <location evidence="1">Nucleus</location>
    </subcellularLocation>
</comment>
<dbReference type="GO" id="GO:0003677">
    <property type="term" value="F:DNA binding"/>
    <property type="evidence" value="ECO:0007669"/>
    <property type="project" value="UniProtKB-KW"/>
</dbReference>
<keyword evidence="6" id="KW-0067">ATP-binding</keyword>
<evidence type="ECO:0000256" key="3">
    <source>
        <dbReference type="ARBA" id="ARBA00022763"/>
    </source>
</evidence>
<dbReference type="GO" id="GO:0006310">
    <property type="term" value="P:DNA recombination"/>
    <property type="evidence" value="ECO:0007669"/>
    <property type="project" value="UniProtKB-KW"/>
</dbReference>
<dbReference type="GO" id="GO:0004386">
    <property type="term" value="F:helicase activity"/>
    <property type="evidence" value="ECO:0007669"/>
    <property type="project" value="UniProtKB-KW"/>
</dbReference>
<accession>A0ABD2MQB2</accession>
<comment type="caution">
    <text evidence="13">The sequence shown here is derived from an EMBL/GenBank/DDBJ whole genome shotgun (WGS) entry which is preliminary data.</text>
</comment>
<organism evidence="13 14">
    <name type="scientific">Cryptolaemus montrouzieri</name>
    <dbReference type="NCBI Taxonomy" id="559131"/>
    <lineage>
        <taxon>Eukaryota</taxon>
        <taxon>Metazoa</taxon>
        <taxon>Ecdysozoa</taxon>
        <taxon>Arthropoda</taxon>
        <taxon>Hexapoda</taxon>
        <taxon>Insecta</taxon>
        <taxon>Pterygota</taxon>
        <taxon>Neoptera</taxon>
        <taxon>Endopterygota</taxon>
        <taxon>Coleoptera</taxon>
        <taxon>Polyphaga</taxon>
        <taxon>Cucujiformia</taxon>
        <taxon>Coccinelloidea</taxon>
        <taxon>Coccinellidae</taxon>
        <taxon>Scymninae</taxon>
        <taxon>Scymnini</taxon>
        <taxon>Cryptolaemus</taxon>
    </lineage>
</organism>
<dbReference type="Pfam" id="PF02735">
    <property type="entry name" value="Ku"/>
    <property type="match status" value="1"/>
</dbReference>
<dbReference type="GO" id="GO:0006281">
    <property type="term" value="P:DNA repair"/>
    <property type="evidence" value="ECO:0007669"/>
    <property type="project" value="UniProtKB-KW"/>
</dbReference>
<dbReference type="InterPro" id="IPR036465">
    <property type="entry name" value="vWFA_dom_sf"/>
</dbReference>
<keyword evidence="3" id="KW-0227">DNA damage</keyword>
<reference evidence="13 14" key="1">
    <citation type="journal article" date="2021" name="BMC Biol.">
        <title>Horizontally acquired antibacterial genes associated with adaptive radiation of ladybird beetles.</title>
        <authorList>
            <person name="Li H.S."/>
            <person name="Tang X.F."/>
            <person name="Huang Y.H."/>
            <person name="Xu Z.Y."/>
            <person name="Chen M.L."/>
            <person name="Du X.Y."/>
            <person name="Qiu B.Y."/>
            <person name="Chen P.T."/>
            <person name="Zhang W."/>
            <person name="Slipinski A."/>
            <person name="Escalona H.E."/>
            <person name="Waterhouse R.M."/>
            <person name="Zwick A."/>
            <person name="Pang H."/>
        </authorList>
    </citation>
    <scope>NUCLEOTIDE SEQUENCE [LARGE SCALE GENOMIC DNA]</scope>
    <source>
        <strain evidence="13">SYSU2018</strain>
    </source>
</reference>
<evidence type="ECO:0000256" key="8">
    <source>
        <dbReference type="ARBA" id="ARBA00023172"/>
    </source>
</evidence>
<dbReference type="Proteomes" id="UP001516400">
    <property type="component" value="Unassembled WGS sequence"/>
</dbReference>
<proteinExistence type="predicted"/>
<keyword evidence="4" id="KW-0378">Hydrolase</keyword>
<feature type="compositionally biased region" description="Acidic residues" evidence="11">
    <location>
        <begin position="499"/>
        <end position="512"/>
    </location>
</feature>
<evidence type="ECO:0000256" key="2">
    <source>
        <dbReference type="ARBA" id="ARBA00022741"/>
    </source>
</evidence>
<dbReference type="GO" id="GO:0016787">
    <property type="term" value="F:hydrolase activity"/>
    <property type="evidence" value="ECO:0007669"/>
    <property type="project" value="UniProtKB-KW"/>
</dbReference>
<dbReference type="Gene3D" id="2.40.290.10">
    <property type="match status" value="1"/>
</dbReference>
<evidence type="ECO:0000256" key="1">
    <source>
        <dbReference type="ARBA" id="ARBA00004123"/>
    </source>
</evidence>
<evidence type="ECO:0000313" key="13">
    <source>
        <dbReference type="EMBL" id="KAL3268286.1"/>
    </source>
</evidence>
<keyword evidence="5" id="KW-0347">Helicase</keyword>